<keyword evidence="1 2" id="KW-0732">Signal</keyword>
<dbReference type="RefSeq" id="WP_166646967.1">
    <property type="nucleotide sequence ID" value="NZ_SOCA01000001.1"/>
</dbReference>
<dbReference type="InterPro" id="IPR052177">
    <property type="entry name" value="Divisome_Glycosyl_Hydrolase"/>
</dbReference>
<dbReference type="PANTHER" id="PTHR43405">
    <property type="entry name" value="GLYCOSYL HYDROLASE DIGH"/>
    <property type="match status" value="1"/>
</dbReference>
<dbReference type="Proteomes" id="UP000295662">
    <property type="component" value="Unassembled WGS sequence"/>
</dbReference>
<dbReference type="Pfam" id="PF02638">
    <property type="entry name" value="GHL10"/>
    <property type="match status" value="1"/>
</dbReference>
<name>A0A4R7SQ67_9BACT</name>
<dbReference type="EMBL" id="SOCA01000001">
    <property type="protein sequence ID" value="TDU81084.1"/>
    <property type="molecule type" value="Genomic_DNA"/>
</dbReference>
<evidence type="ECO:0000256" key="1">
    <source>
        <dbReference type="ARBA" id="ARBA00022729"/>
    </source>
</evidence>
<dbReference type="InterPro" id="IPR003790">
    <property type="entry name" value="GHL10"/>
</dbReference>
<reference evidence="4 5" key="1">
    <citation type="submission" date="2019-03" db="EMBL/GenBank/DDBJ databases">
        <title>Genomic Encyclopedia of Archaeal and Bacterial Type Strains, Phase II (KMG-II): from individual species to whole genera.</title>
        <authorList>
            <person name="Goeker M."/>
        </authorList>
    </citation>
    <scope>NUCLEOTIDE SEQUENCE [LARGE SCALE GENOMIC DNA]</scope>
    <source>
        <strain evidence="4 5">ATCC 25309</strain>
    </source>
</reference>
<feature type="chain" id="PRO_5020633444" evidence="2">
    <location>
        <begin position="18"/>
        <end position="489"/>
    </location>
</feature>
<sequence>MRSLFLLFLLTSLPALAQISVPLPARELRGSWIATVHNINWPSEPGLPATRQKEQLQRLIQSAHDQGLNCLIFQVRPAGDALYESNIEPWSPYLSGLMSLAPSPKWDPLEFAIQEAHRLGMELHAWFNPYRALAGDKHTPSADHIRRRHPEWTVKYGRDWWMNPGIPEVRQRAVDVMLDVTRRYDVDGIHMDDYFYPYPIPGADKKPIPFDDAATYAQYNALGGMPLSLTAWRRQNVDETVRATYAGIKAIKRTVKFGISPFGLWRPNFPEGTGGGLDPYEELGADSRKWLQQGWVDYLTPQLYWTIDRPKLGFTTYYDWWLNENTLGRHIWPGMNSSKVGDDRNAGEILKQISVLRERGLRMTPGHFHWNFGALDKDLGKLGTLTKERAYNIVALPPASPWLSNVALPAPLIEKLAEGKRFRWGFSDPRWENYSRWWVIQAMIEGKWRTLDITFKDQHELDWPAKATAVAVRAAGKSWEIGEAGVARR</sequence>
<comment type="caution">
    <text evidence="4">The sequence shown here is derived from an EMBL/GenBank/DDBJ whole genome shotgun (WGS) entry which is preliminary data.</text>
</comment>
<dbReference type="SUPFAM" id="SSF51445">
    <property type="entry name" value="(Trans)glycosidases"/>
    <property type="match status" value="1"/>
</dbReference>
<evidence type="ECO:0000256" key="2">
    <source>
        <dbReference type="SAM" id="SignalP"/>
    </source>
</evidence>
<dbReference type="PANTHER" id="PTHR43405:SF1">
    <property type="entry name" value="GLYCOSYL HYDROLASE DIGH"/>
    <property type="match status" value="1"/>
</dbReference>
<dbReference type="InterPro" id="IPR017853">
    <property type="entry name" value="GH"/>
</dbReference>
<proteinExistence type="predicted"/>
<feature type="domain" description="Glycosyl hydrolase-like 10" evidence="3">
    <location>
        <begin position="27"/>
        <end position="341"/>
    </location>
</feature>
<keyword evidence="5" id="KW-1185">Reference proteome</keyword>
<evidence type="ECO:0000313" key="5">
    <source>
        <dbReference type="Proteomes" id="UP000295662"/>
    </source>
</evidence>
<dbReference type="Gene3D" id="3.20.20.80">
    <property type="entry name" value="Glycosidases"/>
    <property type="match status" value="1"/>
</dbReference>
<keyword evidence="4" id="KW-0449">Lipoprotein</keyword>
<evidence type="ECO:0000259" key="3">
    <source>
        <dbReference type="Pfam" id="PF02638"/>
    </source>
</evidence>
<feature type="signal peptide" evidence="2">
    <location>
        <begin position="1"/>
        <end position="17"/>
    </location>
</feature>
<evidence type="ECO:0000313" key="4">
    <source>
        <dbReference type="EMBL" id="TDU81084.1"/>
    </source>
</evidence>
<protein>
    <submittedName>
        <fullName evidence="4">Uncharacterized lipoprotein YddW (UPF0748 family)</fullName>
    </submittedName>
</protein>
<gene>
    <name evidence="4" type="ORF">EI77_00386</name>
</gene>
<accession>A0A4R7SQ67</accession>
<dbReference type="AlphaFoldDB" id="A0A4R7SQ67"/>
<organism evidence="4 5">
    <name type="scientific">Prosthecobacter fusiformis</name>
    <dbReference type="NCBI Taxonomy" id="48464"/>
    <lineage>
        <taxon>Bacteria</taxon>
        <taxon>Pseudomonadati</taxon>
        <taxon>Verrucomicrobiota</taxon>
        <taxon>Verrucomicrobiia</taxon>
        <taxon>Verrucomicrobiales</taxon>
        <taxon>Verrucomicrobiaceae</taxon>
        <taxon>Prosthecobacter</taxon>
    </lineage>
</organism>